<dbReference type="EMBL" id="BK015540">
    <property type="protein sequence ID" value="DAE11976.1"/>
    <property type="molecule type" value="Genomic_DNA"/>
</dbReference>
<accession>A0A8S5PYZ6</accession>
<organism evidence="1">
    <name type="scientific">Myoviridae sp. ctBtT5</name>
    <dbReference type="NCBI Taxonomy" id="2825048"/>
    <lineage>
        <taxon>Viruses</taxon>
        <taxon>Duplodnaviria</taxon>
        <taxon>Heunggongvirae</taxon>
        <taxon>Uroviricota</taxon>
        <taxon>Caudoviricetes</taxon>
    </lineage>
</organism>
<protein>
    <submittedName>
        <fullName evidence="1">Uncharacterized protein</fullName>
    </submittedName>
</protein>
<reference evidence="1" key="1">
    <citation type="journal article" date="2021" name="Proc. Natl. Acad. Sci. U.S.A.">
        <title>A Catalog of Tens of Thousands of Viruses from Human Metagenomes Reveals Hidden Associations with Chronic Diseases.</title>
        <authorList>
            <person name="Tisza M.J."/>
            <person name="Buck C.B."/>
        </authorList>
    </citation>
    <scope>NUCLEOTIDE SEQUENCE</scope>
    <source>
        <strain evidence="1">CtBtT5</strain>
    </source>
</reference>
<proteinExistence type="predicted"/>
<sequence>MINSKDYFTFEVKNAEGKDFSKCKLKNQQGAWHLELIDSKLDNGTGYVSFRTVGELEKVKTFNADTVILDMN</sequence>
<evidence type="ECO:0000313" key="1">
    <source>
        <dbReference type="EMBL" id="DAE11976.1"/>
    </source>
</evidence>
<name>A0A8S5PYZ6_9CAUD</name>